<keyword evidence="2" id="KW-1185">Reference proteome</keyword>
<accession>A0A9P7SW78</accession>
<reference evidence="1" key="1">
    <citation type="journal article" date="2020" name="bioRxiv">
        <title>Whole genome comparisons of ergot fungi reveals the divergence and evolution of species within the genus Claviceps are the result of varying mechanisms driving genome evolution and host range expansion.</title>
        <authorList>
            <person name="Wyka S.A."/>
            <person name="Mondo S.J."/>
            <person name="Liu M."/>
            <person name="Dettman J."/>
            <person name="Nalam V."/>
            <person name="Broders K.D."/>
        </authorList>
    </citation>
    <scope>NUCLEOTIDE SEQUENCE</scope>
    <source>
        <strain evidence="1">CCC 602</strain>
    </source>
</reference>
<gene>
    <name evidence="1" type="ORF">E4U43_005385</name>
</gene>
<comment type="caution">
    <text evidence="1">The sequence shown here is derived from an EMBL/GenBank/DDBJ whole genome shotgun (WGS) entry which is preliminary data.</text>
</comment>
<dbReference type="Pfam" id="PF21858">
    <property type="entry name" value="DUF6914"/>
    <property type="match status" value="1"/>
</dbReference>
<protein>
    <submittedName>
        <fullName evidence="1">Uncharacterized protein</fullName>
    </submittedName>
</protein>
<dbReference type="OrthoDB" id="3016366at2759"/>
<organism evidence="1 2">
    <name type="scientific">Claviceps pusilla</name>
    <dbReference type="NCBI Taxonomy" id="123648"/>
    <lineage>
        <taxon>Eukaryota</taxon>
        <taxon>Fungi</taxon>
        <taxon>Dikarya</taxon>
        <taxon>Ascomycota</taxon>
        <taxon>Pezizomycotina</taxon>
        <taxon>Sordariomycetes</taxon>
        <taxon>Hypocreomycetidae</taxon>
        <taxon>Hypocreales</taxon>
        <taxon>Clavicipitaceae</taxon>
        <taxon>Claviceps</taxon>
    </lineage>
</organism>
<evidence type="ECO:0000313" key="2">
    <source>
        <dbReference type="Proteomes" id="UP000748025"/>
    </source>
</evidence>
<name>A0A9P7SW78_9HYPO</name>
<evidence type="ECO:0000313" key="1">
    <source>
        <dbReference type="EMBL" id="KAG5986723.1"/>
    </source>
</evidence>
<proteinExistence type="predicted"/>
<dbReference type="Proteomes" id="UP000748025">
    <property type="component" value="Unassembled WGS sequence"/>
</dbReference>
<dbReference type="InterPro" id="IPR054208">
    <property type="entry name" value="DUF6914"/>
</dbReference>
<dbReference type="AlphaFoldDB" id="A0A9P7SW78"/>
<sequence>MPPVHGTVQPTSIYLALYAISREQKYHSGIVLTDSNANTVLHHAKQDPSWTYAVQDFEPENSLTLIALILLGKIKNESKVLQTFEKVPADGRPSLRTGAAFACNTWTKDVLFMLEQEGELVLPADVDSLENQAKTYGTTYSNRATGGGGATVVNRFRKFAPE</sequence>
<dbReference type="EMBL" id="SRPW01003537">
    <property type="protein sequence ID" value="KAG5986723.1"/>
    <property type="molecule type" value="Genomic_DNA"/>
</dbReference>